<dbReference type="EMBL" id="CP018082">
    <property type="protein sequence ID" value="APE37677.1"/>
    <property type="molecule type" value="Genomic_DNA"/>
</dbReference>
<keyword evidence="2" id="KW-1185">Reference proteome</keyword>
<sequence>MVGAGASAFDAYGDYKSGEKTKTEAVAKGVGAIGGGALGGMAAGAAVGSFAGPVGTAVGAGVGAFVGSKAGEYAAEKGLEYGKKGKDLAVSGAKSVGTGAKNLGRGAKNAVGGGAKKVGKWLGFKDGGEVLGPGSSIGDVIPAFLSSGEFVVNARSAQSNLPLLQAMNRDARALASLLPGHSQTVRPLAGTARATGRRVDRSTTINLSTPDIDTAFHKAKTFEAQRSLTYSGRWS</sequence>
<organism evidence="1 2">
    <name type="scientific">Nocardia mangyaensis</name>
    <dbReference type="NCBI Taxonomy" id="2213200"/>
    <lineage>
        <taxon>Bacteria</taxon>
        <taxon>Bacillati</taxon>
        <taxon>Actinomycetota</taxon>
        <taxon>Actinomycetes</taxon>
        <taxon>Mycobacteriales</taxon>
        <taxon>Nocardiaceae</taxon>
        <taxon>Nocardia</taxon>
    </lineage>
</organism>
<reference evidence="1" key="1">
    <citation type="submission" date="2016-11" db="EMBL/GenBank/DDBJ databases">
        <authorList>
            <person name="Jaros S."/>
            <person name="Januszkiewicz K."/>
            <person name="Wedrychowicz H."/>
        </authorList>
    </citation>
    <scope>NUCLEOTIDE SEQUENCE [LARGE SCALE GENOMIC DNA]</scope>
    <source>
        <strain evidence="1">Y48</strain>
    </source>
</reference>
<evidence type="ECO:0000313" key="2">
    <source>
        <dbReference type="Proteomes" id="UP000183810"/>
    </source>
</evidence>
<evidence type="ECO:0000313" key="1">
    <source>
        <dbReference type="EMBL" id="APE37677.1"/>
    </source>
</evidence>
<dbReference type="KEGG" id="nsl:BOX37_31280"/>
<dbReference type="Proteomes" id="UP000183810">
    <property type="component" value="Chromosome"/>
</dbReference>
<name>A0A1J0W085_9NOCA</name>
<accession>A0A1J0W085</accession>
<evidence type="ECO:0008006" key="3">
    <source>
        <dbReference type="Google" id="ProtNLM"/>
    </source>
</evidence>
<proteinExistence type="predicted"/>
<dbReference type="AlphaFoldDB" id="A0A1J0W085"/>
<protein>
    <recommendedName>
        <fullName evidence="3">Glycine zipper domain-containing protein</fullName>
    </recommendedName>
</protein>
<gene>
    <name evidence="1" type="ORF">BOX37_31280</name>
</gene>